<name>A0A9W4TPV0_9PROT</name>
<dbReference type="PANTHER" id="PTHR23291:SF50">
    <property type="entry name" value="PROTEIN LIFEGUARD 4"/>
    <property type="match status" value="1"/>
</dbReference>
<sequence length="260" mass="28608">MRRVMAFRPNSYNNTSQVDAQVAFDAGLRSYMLRIYNWMASGLLLTALVSYLVANSSLGNIFYQRVFANGSIHLTPTMLGFVAILSPLAFVLVMSFGINRLSTQTAQALFWALCAAMGISMASIFFVYTGESIARTFLVAASMFAGMSLWGYTTQRDLTGIGSFLGMGLFGLVIAMVINMFFHSSGMSLLISIVGVVVFTGLAATDTQRIKLSYQTFYQYEGADMAAKHSVYDALTLYLNFINLFQFLLQFMGVRSGSND</sequence>
<dbReference type="EMBL" id="CAMXCM010000003">
    <property type="protein sequence ID" value="CAI3945320.1"/>
    <property type="molecule type" value="Genomic_DNA"/>
</dbReference>
<keyword evidence="3 6" id="KW-0812">Transmembrane</keyword>
<comment type="subcellular location">
    <subcellularLocation>
        <location evidence="1">Membrane</location>
        <topology evidence="1">Multi-pass membrane protein</topology>
    </subcellularLocation>
</comment>
<dbReference type="InterPro" id="IPR006214">
    <property type="entry name" value="Bax_inhibitor_1-related"/>
</dbReference>
<evidence type="ECO:0000313" key="8">
    <source>
        <dbReference type="Proteomes" id="UP001154255"/>
    </source>
</evidence>
<evidence type="ECO:0000256" key="2">
    <source>
        <dbReference type="ARBA" id="ARBA00010350"/>
    </source>
</evidence>
<dbReference type="Proteomes" id="UP001154255">
    <property type="component" value="Unassembled WGS sequence"/>
</dbReference>
<organism evidence="7 8">
    <name type="scientific">Commensalibacter communis</name>
    <dbReference type="NCBI Taxonomy" id="2972786"/>
    <lineage>
        <taxon>Bacteria</taxon>
        <taxon>Pseudomonadati</taxon>
        <taxon>Pseudomonadota</taxon>
        <taxon>Alphaproteobacteria</taxon>
        <taxon>Acetobacterales</taxon>
        <taxon>Acetobacteraceae</taxon>
    </lineage>
</organism>
<keyword evidence="4 6" id="KW-1133">Transmembrane helix</keyword>
<feature type="transmembrane region" description="Helical" evidence="6">
    <location>
        <begin position="133"/>
        <end position="152"/>
    </location>
</feature>
<accession>A0A9W4TPV0</accession>
<dbReference type="Pfam" id="PF01027">
    <property type="entry name" value="Bax1-I"/>
    <property type="match status" value="1"/>
</dbReference>
<evidence type="ECO:0000256" key="6">
    <source>
        <dbReference type="RuleBase" id="RU004379"/>
    </source>
</evidence>
<evidence type="ECO:0000313" key="7">
    <source>
        <dbReference type="EMBL" id="CAI3945320.1"/>
    </source>
</evidence>
<comment type="similarity">
    <text evidence="2 6">Belongs to the BI1 family.</text>
</comment>
<evidence type="ECO:0000256" key="4">
    <source>
        <dbReference type="ARBA" id="ARBA00022989"/>
    </source>
</evidence>
<feature type="transmembrane region" description="Helical" evidence="6">
    <location>
        <begin position="108"/>
        <end position="127"/>
    </location>
</feature>
<comment type="caution">
    <text evidence="7">The sequence shown here is derived from an EMBL/GenBank/DDBJ whole genome shotgun (WGS) entry which is preliminary data.</text>
</comment>
<evidence type="ECO:0000256" key="5">
    <source>
        <dbReference type="ARBA" id="ARBA00023136"/>
    </source>
</evidence>
<dbReference type="AlphaFoldDB" id="A0A9W4TPV0"/>
<gene>
    <name evidence="7" type="ORF">R53530_LOCUS1483</name>
</gene>
<feature type="transmembrane region" description="Helical" evidence="6">
    <location>
        <begin position="188"/>
        <end position="205"/>
    </location>
</feature>
<feature type="transmembrane region" description="Helical" evidence="6">
    <location>
        <begin position="35"/>
        <end position="54"/>
    </location>
</feature>
<proteinExistence type="inferred from homology"/>
<protein>
    <submittedName>
        <fullName evidence="7">Bax inhibitor (BI-1)/TMBIM family (YbhL)</fullName>
    </submittedName>
</protein>
<dbReference type="GO" id="GO:0005886">
    <property type="term" value="C:plasma membrane"/>
    <property type="evidence" value="ECO:0007669"/>
    <property type="project" value="TreeGrafter"/>
</dbReference>
<evidence type="ECO:0000256" key="1">
    <source>
        <dbReference type="ARBA" id="ARBA00004141"/>
    </source>
</evidence>
<keyword evidence="5 6" id="KW-0472">Membrane</keyword>
<evidence type="ECO:0000256" key="3">
    <source>
        <dbReference type="ARBA" id="ARBA00022692"/>
    </source>
</evidence>
<dbReference type="PANTHER" id="PTHR23291">
    <property type="entry name" value="BAX INHIBITOR-RELATED"/>
    <property type="match status" value="1"/>
</dbReference>
<reference evidence="7" key="1">
    <citation type="submission" date="2022-10" db="EMBL/GenBank/DDBJ databases">
        <authorList>
            <person name="Botero Cardona J."/>
        </authorList>
    </citation>
    <scope>NUCLEOTIDE SEQUENCE</scope>
    <source>
        <strain evidence="7">LMG 31819</strain>
    </source>
</reference>
<dbReference type="CDD" id="cd10432">
    <property type="entry name" value="BI-1-like_bacterial"/>
    <property type="match status" value="1"/>
</dbReference>
<feature type="transmembrane region" description="Helical" evidence="6">
    <location>
        <begin position="164"/>
        <end position="182"/>
    </location>
</feature>
<feature type="transmembrane region" description="Helical" evidence="6">
    <location>
        <begin position="74"/>
        <end position="96"/>
    </location>
</feature>
<feature type="transmembrane region" description="Helical" evidence="6">
    <location>
        <begin position="235"/>
        <end position="254"/>
    </location>
</feature>